<evidence type="ECO:0000313" key="1">
    <source>
        <dbReference type="EMBL" id="RST94524.1"/>
    </source>
</evidence>
<dbReference type="AlphaFoldDB" id="A0A429ZLE4"/>
<dbReference type="OrthoDB" id="1655898at2"/>
<organism evidence="1 2">
    <name type="scientific">Vagococcus salmoninarum</name>
    <dbReference type="NCBI Taxonomy" id="2739"/>
    <lineage>
        <taxon>Bacteria</taxon>
        <taxon>Bacillati</taxon>
        <taxon>Bacillota</taxon>
        <taxon>Bacilli</taxon>
        <taxon>Lactobacillales</taxon>
        <taxon>Enterococcaceae</taxon>
        <taxon>Vagococcus</taxon>
    </lineage>
</organism>
<dbReference type="EMBL" id="NGJU01000014">
    <property type="protein sequence ID" value="RST94524.1"/>
    <property type="molecule type" value="Genomic_DNA"/>
</dbReference>
<keyword evidence="2" id="KW-1185">Reference proteome</keyword>
<comment type="caution">
    <text evidence="1">The sequence shown here is derived from an EMBL/GenBank/DDBJ whole genome shotgun (WGS) entry which is preliminary data.</text>
</comment>
<dbReference type="Proteomes" id="UP000287239">
    <property type="component" value="Unassembled WGS sequence"/>
</dbReference>
<evidence type="ECO:0000313" key="2">
    <source>
        <dbReference type="Proteomes" id="UP000287239"/>
    </source>
</evidence>
<dbReference type="RefSeq" id="WP_126780591.1">
    <property type="nucleotide sequence ID" value="NZ_CAUQJP010000085.1"/>
</dbReference>
<accession>A0A429ZLE4</accession>
<dbReference type="GeneID" id="98568651"/>
<sequence length="314" mass="35859">MSEPIEFPLNFARYLEMGKAALAENKLELARDNFFDAYNLEESFEANYLLVQVLVALGEFPSAKKIANEMKASYLASEEQIALFLQVLLGNQEFILARKVIQSVVEKTKIKETYLETVSQRETVFMTYQQKELLKKQGDINQQLAGDFIKQAQGLRQLETLPLSLYLGQSQQLITNKAFPLVLRNSLLESLAELGESIELVIFDIMSKEHVVNTSEIGTVQQQKSYQGSLAAVQLAFEQSESDLFRELLEELRLHFTCLYPLADTFVSDGAKWGDLVIANYLGQEHQLSGEELLTYQKLQNLIKREQMEMLVYF</sequence>
<proteinExistence type="predicted"/>
<protein>
    <submittedName>
        <fullName evidence="1">Uncharacterized protein</fullName>
    </submittedName>
</protein>
<name>A0A429ZLE4_9ENTE</name>
<reference evidence="1 2" key="1">
    <citation type="submission" date="2017-05" db="EMBL/GenBank/DDBJ databases">
        <title>Vagococcus spp. assemblies.</title>
        <authorList>
            <person name="Gulvik C.A."/>
        </authorList>
    </citation>
    <scope>NUCLEOTIDE SEQUENCE [LARGE SCALE GENOMIC DNA]</scope>
    <source>
        <strain evidence="1 2">NCFB 2777</strain>
    </source>
</reference>
<gene>
    <name evidence="1" type="ORF">CBF35_09735</name>
</gene>